<evidence type="ECO:0000256" key="2">
    <source>
        <dbReference type="SAM" id="MobiDB-lite"/>
    </source>
</evidence>
<protein>
    <submittedName>
        <fullName evidence="4">Uncharacterized protein</fullName>
    </submittedName>
</protein>
<name>A0AAN6GCH5_9BASI</name>
<feature type="region of interest" description="Disordered" evidence="2">
    <location>
        <begin position="918"/>
        <end position="998"/>
    </location>
</feature>
<feature type="compositionally biased region" description="Low complexity" evidence="2">
    <location>
        <begin position="1"/>
        <end position="13"/>
    </location>
</feature>
<feature type="compositionally biased region" description="Low complexity" evidence="2">
    <location>
        <begin position="1423"/>
        <end position="1435"/>
    </location>
</feature>
<feature type="compositionally biased region" description="Low complexity" evidence="2">
    <location>
        <begin position="35"/>
        <end position="57"/>
    </location>
</feature>
<feature type="region of interest" description="Disordered" evidence="2">
    <location>
        <begin position="852"/>
        <end position="885"/>
    </location>
</feature>
<feature type="compositionally biased region" description="Basic residues" evidence="2">
    <location>
        <begin position="946"/>
        <end position="965"/>
    </location>
</feature>
<feature type="compositionally biased region" description="Basic and acidic residues" evidence="2">
    <location>
        <begin position="1441"/>
        <end position="1451"/>
    </location>
</feature>
<reference evidence="4" key="1">
    <citation type="journal article" date="2023" name="PhytoFront">
        <title>Draft Genome Resources of Seven Strains of Tilletia horrida, Causal Agent of Kernel Smut of Rice.</title>
        <authorList>
            <person name="Khanal S."/>
            <person name="Antony Babu S."/>
            <person name="Zhou X.G."/>
        </authorList>
    </citation>
    <scope>NUCLEOTIDE SEQUENCE</scope>
    <source>
        <strain evidence="4">TX3</strain>
    </source>
</reference>
<feature type="region of interest" description="Disordered" evidence="2">
    <location>
        <begin position="1380"/>
        <end position="1471"/>
    </location>
</feature>
<evidence type="ECO:0000313" key="5">
    <source>
        <dbReference type="Proteomes" id="UP001176521"/>
    </source>
</evidence>
<gene>
    <name evidence="4" type="ORF">OC842_004300</name>
</gene>
<keyword evidence="3" id="KW-1133">Transmembrane helix</keyword>
<feature type="compositionally biased region" description="Polar residues" evidence="2">
    <location>
        <begin position="805"/>
        <end position="815"/>
    </location>
</feature>
<comment type="caution">
    <text evidence="4">The sequence shown here is derived from an EMBL/GenBank/DDBJ whole genome shotgun (WGS) entry which is preliminary data.</text>
</comment>
<feature type="coiled-coil region" evidence="1">
    <location>
        <begin position="391"/>
        <end position="450"/>
    </location>
</feature>
<feature type="compositionally biased region" description="Low complexity" evidence="2">
    <location>
        <begin position="981"/>
        <end position="993"/>
    </location>
</feature>
<feature type="region of interest" description="Disordered" evidence="2">
    <location>
        <begin position="662"/>
        <end position="686"/>
    </location>
</feature>
<feature type="compositionally biased region" description="Gly residues" evidence="2">
    <location>
        <begin position="745"/>
        <end position="754"/>
    </location>
</feature>
<feature type="region of interest" description="Disordered" evidence="2">
    <location>
        <begin position="118"/>
        <end position="139"/>
    </location>
</feature>
<feature type="compositionally biased region" description="Basic and acidic residues" evidence="2">
    <location>
        <begin position="456"/>
        <end position="467"/>
    </location>
</feature>
<keyword evidence="1" id="KW-0175">Coiled coil</keyword>
<dbReference type="EMBL" id="JAPDMQ010000249">
    <property type="protein sequence ID" value="KAK0529234.1"/>
    <property type="molecule type" value="Genomic_DNA"/>
</dbReference>
<evidence type="ECO:0000256" key="3">
    <source>
        <dbReference type="SAM" id="Phobius"/>
    </source>
</evidence>
<feature type="region of interest" description="Disordered" evidence="2">
    <location>
        <begin position="80"/>
        <end position="102"/>
    </location>
</feature>
<feature type="compositionally biased region" description="Polar residues" evidence="2">
    <location>
        <begin position="672"/>
        <end position="686"/>
    </location>
</feature>
<feature type="compositionally biased region" description="Acidic residues" evidence="2">
    <location>
        <begin position="1331"/>
        <end position="1345"/>
    </location>
</feature>
<keyword evidence="3" id="KW-0812">Transmembrane</keyword>
<evidence type="ECO:0000256" key="1">
    <source>
        <dbReference type="SAM" id="Coils"/>
    </source>
</evidence>
<feature type="region of interest" description="Disordered" evidence="2">
    <location>
        <begin position="456"/>
        <end position="484"/>
    </location>
</feature>
<feature type="region of interest" description="Disordered" evidence="2">
    <location>
        <begin position="500"/>
        <end position="572"/>
    </location>
</feature>
<feature type="region of interest" description="Disordered" evidence="2">
    <location>
        <begin position="186"/>
        <end position="209"/>
    </location>
</feature>
<feature type="region of interest" description="Disordered" evidence="2">
    <location>
        <begin position="1012"/>
        <end position="1089"/>
    </location>
</feature>
<feature type="region of interest" description="Disordered" evidence="2">
    <location>
        <begin position="745"/>
        <end position="777"/>
    </location>
</feature>
<feature type="region of interest" description="Disordered" evidence="2">
    <location>
        <begin position="799"/>
        <end position="825"/>
    </location>
</feature>
<evidence type="ECO:0000313" key="4">
    <source>
        <dbReference type="EMBL" id="KAK0529234.1"/>
    </source>
</evidence>
<feature type="compositionally biased region" description="Low complexity" evidence="2">
    <location>
        <begin position="1308"/>
        <end position="1317"/>
    </location>
</feature>
<keyword evidence="5" id="KW-1185">Reference proteome</keyword>
<organism evidence="4 5">
    <name type="scientific">Tilletia horrida</name>
    <dbReference type="NCBI Taxonomy" id="155126"/>
    <lineage>
        <taxon>Eukaryota</taxon>
        <taxon>Fungi</taxon>
        <taxon>Dikarya</taxon>
        <taxon>Basidiomycota</taxon>
        <taxon>Ustilaginomycotina</taxon>
        <taxon>Exobasidiomycetes</taxon>
        <taxon>Tilletiales</taxon>
        <taxon>Tilletiaceae</taxon>
        <taxon>Tilletia</taxon>
    </lineage>
</organism>
<keyword evidence="3" id="KW-0472">Membrane</keyword>
<feature type="region of interest" description="Disordered" evidence="2">
    <location>
        <begin position="1"/>
        <end position="63"/>
    </location>
</feature>
<feature type="compositionally biased region" description="Polar residues" evidence="2">
    <location>
        <begin position="1041"/>
        <end position="1060"/>
    </location>
</feature>
<feature type="compositionally biased region" description="Acidic residues" evidence="2">
    <location>
        <begin position="539"/>
        <end position="550"/>
    </location>
</feature>
<feature type="transmembrane region" description="Helical" evidence="3">
    <location>
        <begin position="1527"/>
        <end position="1549"/>
    </location>
</feature>
<feature type="compositionally biased region" description="Polar residues" evidence="2">
    <location>
        <begin position="502"/>
        <end position="511"/>
    </location>
</feature>
<feature type="compositionally biased region" description="Acidic residues" evidence="2">
    <location>
        <begin position="1452"/>
        <end position="1469"/>
    </location>
</feature>
<sequence>MLSSSVHSVSAPSRPRPPGASRKSKTIAAVQHQHPPSSNTSTSASTSTSTSTESAPSQNFSPFQLPADALASHALPARASTMPADTSAQHHNPHPHQRTLQPSRSRLLNVFGADGVAGAGWSDDSRPGTPKSFAKHLSPSTPAGLGAGAGAAAAVVAAAAGGIASPTTDEQFSALINVALANMASRSNSNKGNANSASQNESSSGNSSASRAAALAAMASSSDLDADHIGGLSRQELEDLLVAANRKIMERERDIAIAAQIGRTLVEKHDSIKAKHDGILRALAVSNHSALPALVGEHDHQHHHHHHEVEVEVGPPRYTPPSNDTADYFGNAAGAGGATPTMASAAAFASTPTSAFADTSFERRSTDSASSHLSHRRSMGSAAAAYMQHQLEELEMRNDDLYIEVEALRSKAEDDKKRDSERLRGIQREMEALKAELSMAYSRNAELEEVARLEDERRARQGTEAWKKRVQGGSITPAQRRTQEWWADATASPIKLVVQRPASATSSSNDVSTDEHDASADLSWDSRSGDQGLRQQRLDEEEEEEEEEGEGSFGDAARLPSRDDLADAAAQDTRERALVAQLLSKIRELEEANSAISARAKEFGDRAGRAFEQGERIKDGYEAVESASRMDLAGELEAGTEEGSAGDHSIAGAAAMAAAAAAPGGGDSSFSMRSASGQSAAGDSPVSSALLLRRRAPGNRYAIEGRRTVRSAIRREKAALAELLAAQQQAATAAAAAASGADVTLGGGGGGGDGTSPAQQPHPVPNQTQTMPNSLSLSSISSFTSSLGSLRASSSESSFRLNLSRGSQGPNTSQGSGHGHGARTLKKRMSSALMLGRPKIRITPSCEDMAAAREEEAAQKQGGWEDDEEAGGTIRGGMSSPSGEVRDEVYPLEEQAYKPAHVRPVLPSARSLRRIASESFVKGNSGSKDGNGDGNGSDSDGSPFTSRRRSSATRRRGRLAYHHRQYQSSQSGRGDMDDMTPSSSMNSMAYPSSGGLMGTARHALTLGSELGSEFGDAFDEDRGDGGASLAADSPERAQGRARSQQLAIQSRSALTASAPNTPLKYRRPRRTQSSMTLGVGAGTDDEEEDALSDIAELRFSVAGSSPDRSMDVAAAIGPTPSASRTAELDLTLLSPLDTKLHLNCSPASDGVWRGDEPVVPRGALRDGEMTQYAGYDLLERAADHHPVAWADDEDFGRPITEGEARRLKLLEDGRSGQRVGLLRSRGLLSWLAPEPKKKKRGGELAQQQQQIGGPARVMGEIESQEQIEERRQMGELLRQKRLAALQRAAAAKRGSSYDLSPSSHKSAAAAAAAGSSHYYRHGRHRHGGEAAENDDDDEDEEEDEIEARALAFSPSRQRRVKRLSLHGALPPSGEELLLVPGAGIRKRRSKSKLREVAEPSSSRTHQMQMQLSRRPPPRRKHSAQSLSACSQASSQDANGEDGGRSRMRYGDEFDGGDEDEEEDEEDEERFELVDVPESMRRHRSGASGAGAAMSTSTRGTDYYPVDLYARYKPSMVQSRVKVASNEVVTLISTWALFATVTVFAFVVAFS</sequence>
<dbReference type="Proteomes" id="UP001176521">
    <property type="component" value="Unassembled WGS sequence"/>
</dbReference>
<feature type="region of interest" description="Disordered" evidence="2">
    <location>
        <begin position="1308"/>
        <end position="1359"/>
    </location>
</feature>
<proteinExistence type="predicted"/>
<feature type="compositionally biased region" description="Polar residues" evidence="2">
    <location>
        <begin position="1399"/>
        <end position="1411"/>
    </location>
</feature>
<accession>A0AAN6GCH5</accession>
<feature type="region of interest" description="Disordered" evidence="2">
    <location>
        <begin position="1233"/>
        <end position="1258"/>
    </location>
</feature>